<dbReference type="Gramene" id="evm.model.01.1738">
    <property type="protein sequence ID" value="cds.evm.model.01.1738"/>
    <property type="gene ID" value="evm.TU.01.1738"/>
</dbReference>
<feature type="compositionally biased region" description="Polar residues" evidence="1">
    <location>
        <begin position="49"/>
        <end position="64"/>
    </location>
</feature>
<keyword evidence="4" id="KW-1185">Reference proteome</keyword>
<dbReference type="EMBL" id="UZAU01000046">
    <property type="status" value="NOT_ANNOTATED_CDS"/>
    <property type="molecule type" value="Genomic_DNA"/>
</dbReference>
<dbReference type="AlphaFoldDB" id="A0A803NIB3"/>
<evidence type="ECO:0000313" key="4">
    <source>
        <dbReference type="Proteomes" id="UP000596661"/>
    </source>
</evidence>
<evidence type="ECO:0000313" key="3">
    <source>
        <dbReference type="EnsemblPlants" id="cds.evm.model.01.1738"/>
    </source>
</evidence>
<accession>A0A803NIB3</accession>
<dbReference type="EnsemblPlants" id="evm.model.01.1738">
    <property type="protein sequence ID" value="cds.evm.model.01.1738"/>
    <property type="gene ID" value="evm.TU.01.1738"/>
</dbReference>
<dbReference type="Proteomes" id="UP000596661">
    <property type="component" value="Chromosome 1"/>
</dbReference>
<evidence type="ECO:0000256" key="1">
    <source>
        <dbReference type="SAM" id="MobiDB-lite"/>
    </source>
</evidence>
<reference evidence="3" key="2">
    <citation type="submission" date="2021-03" db="UniProtKB">
        <authorList>
            <consortium name="EnsemblPlants"/>
        </authorList>
    </citation>
    <scope>IDENTIFICATION</scope>
</reference>
<proteinExistence type="predicted"/>
<organism evidence="3 4">
    <name type="scientific">Cannabis sativa</name>
    <name type="common">Hemp</name>
    <name type="synonym">Marijuana</name>
    <dbReference type="NCBI Taxonomy" id="3483"/>
    <lineage>
        <taxon>Eukaryota</taxon>
        <taxon>Viridiplantae</taxon>
        <taxon>Streptophyta</taxon>
        <taxon>Embryophyta</taxon>
        <taxon>Tracheophyta</taxon>
        <taxon>Spermatophyta</taxon>
        <taxon>Magnoliopsida</taxon>
        <taxon>eudicotyledons</taxon>
        <taxon>Gunneridae</taxon>
        <taxon>Pentapetalae</taxon>
        <taxon>rosids</taxon>
        <taxon>fabids</taxon>
        <taxon>Rosales</taxon>
        <taxon>Cannabaceae</taxon>
        <taxon>Cannabis</taxon>
    </lineage>
</organism>
<protein>
    <submittedName>
        <fullName evidence="3">Uncharacterized protein</fullName>
    </submittedName>
</protein>
<name>A0A803NIB3_CANSA</name>
<feature type="compositionally biased region" description="Low complexity" evidence="1">
    <location>
        <begin position="23"/>
        <end position="48"/>
    </location>
</feature>
<feature type="chain" id="PRO_5030789304" evidence="2">
    <location>
        <begin position="18"/>
        <end position="96"/>
    </location>
</feature>
<feature type="signal peptide" evidence="2">
    <location>
        <begin position="1"/>
        <end position="17"/>
    </location>
</feature>
<keyword evidence="2" id="KW-0732">Signal</keyword>
<feature type="region of interest" description="Disordered" evidence="1">
    <location>
        <begin position="17"/>
        <end position="64"/>
    </location>
</feature>
<reference evidence="3" key="1">
    <citation type="submission" date="2018-11" db="EMBL/GenBank/DDBJ databases">
        <authorList>
            <person name="Grassa J C."/>
        </authorList>
    </citation>
    <scope>NUCLEOTIDE SEQUENCE [LARGE SCALE GENOMIC DNA]</scope>
</reference>
<sequence length="96" mass="10258">MIAIMIILASVAGFLRLRPPHSPSNSPSISELNDSPSPSDSPSTSELNDSPSPSTSELNDVSDNNCTGVLQVEIDQSSLIIVANIRPRFDRTPPRS</sequence>
<evidence type="ECO:0000256" key="2">
    <source>
        <dbReference type="SAM" id="SignalP"/>
    </source>
</evidence>